<evidence type="ECO:0000256" key="3">
    <source>
        <dbReference type="ARBA" id="ARBA00022605"/>
    </source>
</evidence>
<comment type="similarity">
    <text evidence="1">Belongs to the transferase hexapeptide repeat family.</text>
</comment>
<dbReference type="EC" id="2.3.1.30" evidence="2"/>
<evidence type="ECO:0000256" key="6">
    <source>
        <dbReference type="ARBA" id="ARBA00049486"/>
    </source>
</evidence>
<dbReference type="InterPro" id="IPR011004">
    <property type="entry name" value="Trimer_LpxA-like_sf"/>
</dbReference>
<comment type="caution">
    <text evidence="7">The sequence shown here is derived from an EMBL/GenBank/DDBJ whole genome shotgun (WGS) entry which is preliminary data.</text>
</comment>
<dbReference type="InterPro" id="IPR001451">
    <property type="entry name" value="Hexapep"/>
</dbReference>
<dbReference type="InterPro" id="IPR042122">
    <property type="entry name" value="Ser_AcTrfase_N_sf"/>
</dbReference>
<dbReference type="GO" id="GO:0008652">
    <property type="term" value="P:amino acid biosynthetic process"/>
    <property type="evidence" value="ECO:0007669"/>
    <property type="project" value="UniProtKB-KW"/>
</dbReference>
<dbReference type="AlphaFoldDB" id="A0A2V1IWL6"/>
<dbReference type="CDD" id="cd03354">
    <property type="entry name" value="LbH_SAT"/>
    <property type="match status" value="1"/>
</dbReference>
<dbReference type="Gene3D" id="1.10.3130.10">
    <property type="entry name" value="serine acetyltransferase, domain 1"/>
    <property type="match status" value="1"/>
</dbReference>
<keyword evidence="3" id="KW-0028">Amino-acid biosynthesis</keyword>
<dbReference type="Pfam" id="PF00132">
    <property type="entry name" value="Hexapep"/>
    <property type="match status" value="1"/>
</dbReference>
<evidence type="ECO:0000313" key="7">
    <source>
        <dbReference type="EMBL" id="PWB09448.1"/>
    </source>
</evidence>
<evidence type="ECO:0000256" key="5">
    <source>
        <dbReference type="ARBA" id="ARBA00023315"/>
    </source>
</evidence>
<name>A0A2V1IWL6_9BACT</name>
<sequence>MIGTTVSSLAAAETLPGVCHTRLQGEPLPNHDDTRRIVELCRHLFFPGFYANSQVRRDNLLYHIGIAVDQLRSILSRQITAGLCFETECGTPPDMKETAARAERLTMQFIEQLPHMRTLLAADAEATYRGDPAANSTEEVIFSYPGLRALTCHRIAHALHKLGVPVIPRMISELAHSETGIDLHPGATIGPGLMIDHGTGVVVGATSIIGENVKIYQGVTLGARSFARDADNNPVKGVPRHPTVGRDVVIYANTTILGRITIGDGAVIGGNLWVTFDVAPGERLVQSSPTNIVRLPAE</sequence>
<keyword evidence="4 7" id="KW-0808">Transferase</keyword>
<keyword evidence="5" id="KW-0012">Acyltransferase</keyword>
<dbReference type="SUPFAM" id="SSF51161">
    <property type="entry name" value="Trimeric LpxA-like enzymes"/>
    <property type="match status" value="1"/>
</dbReference>
<dbReference type="Proteomes" id="UP000244925">
    <property type="component" value="Unassembled WGS sequence"/>
</dbReference>
<reference evidence="8" key="1">
    <citation type="submission" date="2018-02" db="EMBL/GenBank/DDBJ databases">
        <authorList>
            <person name="Clavel T."/>
            <person name="Strowig T."/>
        </authorList>
    </citation>
    <scope>NUCLEOTIDE SEQUENCE [LARGE SCALE GENOMIC DNA]</scope>
    <source>
        <strain evidence="8">DSM 100764</strain>
    </source>
</reference>
<dbReference type="PANTHER" id="PTHR42811">
    <property type="entry name" value="SERINE ACETYLTRANSFERASE"/>
    <property type="match status" value="1"/>
</dbReference>
<protein>
    <recommendedName>
        <fullName evidence="2">serine O-acetyltransferase</fullName>
        <ecNumber evidence="2">2.3.1.30</ecNumber>
    </recommendedName>
</protein>
<comment type="catalytic activity">
    <reaction evidence="6">
        <text>L-serine + acetyl-CoA = O-acetyl-L-serine + CoA</text>
        <dbReference type="Rhea" id="RHEA:24560"/>
        <dbReference type="ChEBI" id="CHEBI:33384"/>
        <dbReference type="ChEBI" id="CHEBI:57287"/>
        <dbReference type="ChEBI" id="CHEBI:57288"/>
        <dbReference type="ChEBI" id="CHEBI:58340"/>
        <dbReference type="EC" id="2.3.1.30"/>
    </reaction>
</comment>
<dbReference type="Gene3D" id="2.160.10.10">
    <property type="entry name" value="Hexapeptide repeat proteins"/>
    <property type="match status" value="1"/>
</dbReference>
<dbReference type="InterPro" id="IPR045304">
    <property type="entry name" value="LbH_SAT"/>
</dbReference>
<evidence type="ECO:0000313" key="8">
    <source>
        <dbReference type="Proteomes" id="UP000244925"/>
    </source>
</evidence>
<dbReference type="RefSeq" id="WP_107035069.1">
    <property type="nucleotide sequence ID" value="NZ_CAOYOO010000059.1"/>
</dbReference>
<evidence type="ECO:0000256" key="1">
    <source>
        <dbReference type="ARBA" id="ARBA00007274"/>
    </source>
</evidence>
<dbReference type="GO" id="GO:0009001">
    <property type="term" value="F:serine O-acetyltransferase activity"/>
    <property type="evidence" value="ECO:0007669"/>
    <property type="project" value="UniProtKB-EC"/>
</dbReference>
<evidence type="ECO:0000256" key="2">
    <source>
        <dbReference type="ARBA" id="ARBA00013266"/>
    </source>
</evidence>
<gene>
    <name evidence="7" type="ORF">C5O25_01410</name>
</gene>
<proteinExistence type="inferred from homology"/>
<dbReference type="EMBL" id="PUBV01000002">
    <property type="protein sequence ID" value="PWB09448.1"/>
    <property type="molecule type" value="Genomic_DNA"/>
</dbReference>
<organism evidence="7 8">
    <name type="scientific">Paramuribaculum intestinale</name>
    <dbReference type="NCBI Taxonomy" id="2094151"/>
    <lineage>
        <taxon>Bacteria</taxon>
        <taxon>Pseudomonadati</taxon>
        <taxon>Bacteroidota</taxon>
        <taxon>Bacteroidia</taxon>
        <taxon>Bacteroidales</taxon>
        <taxon>Muribaculaceae</taxon>
        <taxon>Paramuribaculum</taxon>
    </lineage>
</organism>
<keyword evidence="8" id="KW-1185">Reference proteome</keyword>
<accession>A0A2V1IWL6</accession>
<evidence type="ECO:0000256" key="4">
    <source>
        <dbReference type="ARBA" id="ARBA00022679"/>
    </source>
</evidence>